<evidence type="ECO:0000259" key="9">
    <source>
        <dbReference type="Pfam" id="PF00892"/>
    </source>
</evidence>
<feature type="transmembrane region" description="Helical" evidence="8">
    <location>
        <begin position="268"/>
        <end position="286"/>
    </location>
</feature>
<evidence type="ECO:0000256" key="4">
    <source>
        <dbReference type="ARBA" id="ARBA00022692"/>
    </source>
</evidence>
<evidence type="ECO:0000313" key="10">
    <source>
        <dbReference type="EMBL" id="GIG90066.1"/>
    </source>
</evidence>
<keyword evidence="5 8" id="KW-1133">Transmembrane helix</keyword>
<evidence type="ECO:0000256" key="8">
    <source>
        <dbReference type="SAM" id="Phobius"/>
    </source>
</evidence>
<feature type="region of interest" description="Disordered" evidence="7">
    <location>
        <begin position="294"/>
        <end position="315"/>
    </location>
</feature>
<feature type="domain" description="EamA" evidence="9">
    <location>
        <begin position="2"/>
        <end position="132"/>
    </location>
</feature>
<evidence type="ECO:0000256" key="1">
    <source>
        <dbReference type="ARBA" id="ARBA00004651"/>
    </source>
</evidence>
<comment type="subcellular location">
    <subcellularLocation>
        <location evidence="1">Cell membrane</location>
        <topology evidence="1">Multi-pass membrane protein</topology>
    </subcellularLocation>
</comment>
<evidence type="ECO:0000256" key="5">
    <source>
        <dbReference type="ARBA" id="ARBA00022989"/>
    </source>
</evidence>
<dbReference type="Proteomes" id="UP000646749">
    <property type="component" value="Unassembled WGS sequence"/>
</dbReference>
<evidence type="ECO:0000256" key="2">
    <source>
        <dbReference type="ARBA" id="ARBA00007362"/>
    </source>
</evidence>
<sequence length="315" mass="32261">MLSSGVLFAVNGTVSKLVLQAGIEAAQLTLIRAAGAFAGLLVLSLLLRPGARRLRITPKQLPLLVVYGLAGFFLTPMLYFVAISRMPVGIALLFEYTAPLLVALWARFGQHQRVRPRLWVGLAASLAGLACVAEIWGELKLDGLGVLAGLGAAVVLAAYYVLGARGVREHDTLSLTTWAFGASAVAGLLTRAVTHGTGGWAPLAETSGGVPVALLCGYVVLLGSIVPFLLVTGGLRHLPATSVGILGMVEPVIAATVAWIALGAGEALNAAQLGGGLLVLAGVALAETARITERTAEPPSGTPPVPAPDAVVVPR</sequence>
<feature type="transmembrane region" description="Helical" evidence="8">
    <location>
        <begin position="61"/>
        <end position="82"/>
    </location>
</feature>
<keyword evidence="11" id="KW-1185">Reference proteome</keyword>
<dbReference type="EMBL" id="BONW01000022">
    <property type="protein sequence ID" value="GIG90066.1"/>
    <property type="molecule type" value="Genomic_DNA"/>
</dbReference>
<feature type="transmembrane region" description="Helical" evidence="8">
    <location>
        <begin position="88"/>
        <end position="106"/>
    </location>
</feature>
<name>A0ABQ4E5U0_9ACTN</name>
<evidence type="ECO:0000313" key="11">
    <source>
        <dbReference type="Proteomes" id="UP000646749"/>
    </source>
</evidence>
<comment type="similarity">
    <text evidence="2">Belongs to the EamA transporter family.</text>
</comment>
<accession>A0ABQ4E5U0</accession>
<feature type="transmembrane region" description="Helical" evidence="8">
    <location>
        <begin position="173"/>
        <end position="192"/>
    </location>
</feature>
<gene>
    <name evidence="10" type="ORF">Pen02_50020</name>
</gene>
<feature type="transmembrane region" description="Helical" evidence="8">
    <location>
        <begin position="143"/>
        <end position="161"/>
    </location>
</feature>
<reference evidence="10 11" key="1">
    <citation type="submission" date="2021-01" db="EMBL/GenBank/DDBJ databases">
        <title>Whole genome shotgun sequence of Plantactinospora endophytica NBRC 110450.</title>
        <authorList>
            <person name="Komaki H."/>
            <person name="Tamura T."/>
        </authorList>
    </citation>
    <scope>NUCLEOTIDE SEQUENCE [LARGE SCALE GENOMIC DNA]</scope>
    <source>
        <strain evidence="10 11">NBRC 110450</strain>
    </source>
</reference>
<feature type="transmembrane region" description="Helical" evidence="8">
    <location>
        <begin position="30"/>
        <end position="49"/>
    </location>
</feature>
<evidence type="ECO:0000256" key="3">
    <source>
        <dbReference type="ARBA" id="ARBA00022475"/>
    </source>
</evidence>
<dbReference type="Pfam" id="PF00892">
    <property type="entry name" value="EamA"/>
    <property type="match status" value="2"/>
</dbReference>
<proteinExistence type="inferred from homology"/>
<feature type="transmembrane region" description="Helical" evidence="8">
    <location>
        <begin position="243"/>
        <end position="262"/>
    </location>
</feature>
<keyword evidence="4 8" id="KW-0812">Transmembrane</keyword>
<dbReference type="PANTHER" id="PTHR42920">
    <property type="entry name" value="OS03G0707200 PROTEIN-RELATED"/>
    <property type="match status" value="1"/>
</dbReference>
<keyword evidence="6 8" id="KW-0472">Membrane</keyword>
<evidence type="ECO:0000256" key="7">
    <source>
        <dbReference type="SAM" id="MobiDB-lite"/>
    </source>
</evidence>
<feature type="domain" description="EamA" evidence="9">
    <location>
        <begin position="144"/>
        <end position="285"/>
    </location>
</feature>
<protein>
    <submittedName>
        <fullName evidence="10">Permease</fullName>
    </submittedName>
</protein>
<evidence type="ECO:0000256" key="6">
    <source>
        <dbReference type="ARBA" id="ARBA00023136"/>
    </source>
</evidence>
<feature type="transmembrane region" description="Helical" evidence="8">
    <location>
        <begin position="118"/>
        <end position="137"/>
    </location>
</feature>
<dbReference type="InterPro" id="IPR000620">
    <property type="entry name" value="EamA_dom"/>
</dbReference>
<organism evidence="10 11">
    <name type="scientific">Plantactinospora endophytica</name>
    <dbReference type="NCBI Taxonomy" id="673535"/>
    <lineage>
        <taxon>Bacteria</taxon>
        <taxon>Bacillati</taxon>
        <taxon>Actinomycetota</taxon>
        <taxon>Actinomycetes</taxon>
        <taxon>Micromonosporales</taxon>
        <taxon>Micromonosporaceae</taxon>
        <taxon>Plantactinospora</taxon>
    </lineage>
</organism>
<dbReference type="InterPro" id="IPR051258">
    <property type="entry name" value="Diverse_Substrate_Transporter"/>
</dbReference>
<dbReference type="InterPro" id="IPR037185">
    <property type="entry name" value="EmrE-like"/>
</dbReference>
<dbReference type="PANTHER" id="PTHR42920:SF11">
    <property type="entry name" value="INNER MEMBRANE PROTEIN YTFF"/>
    <property type="match status" value="1"/>
</dbReference>
<dbReference type="SUPFAM" id="SSF103481">
    <property type="entry name" value="Multidrug resistance efflux transporter EmrE"/>
    <property type="match status" value="2"/>
</dbReference>
<keyword evidence="3" id="KW-1003">Cell membrane</keyword>
<comment type="caution">
    <text evidence="10">The sequence shown here is derived from an EMBL/GenBank/DDBJ whole genome shotgun (WGS) entry which is preliminary data.</text>
</comment>
<feature type="transmembrane region" description="Helical" evidence="8">
    <location>
        <begin position="212"/>
        <end position="231"/>
    </location>
</feature>